<keyword evidence="5" id="KW-0378">Hydrolase</keyword>
<dbReference type="PANTHER" id="PTHR43137">
    <property type="entry name" value="DIHYDROOROTASE"/>
    <property type="match status" value="1"/>
</dbReference>
<dbReference type="Gene3D" id="3.20.20.140">
    <property type="entry name" value="Metal-dependent hydrolases"/>
    <property type="match status" value="1"/>
</dbReference>
<dbReference type="InterPro" id="IPR004721">
    <property type="entry name" value="DHOdimr"/>
</dbReference>
<protein>
    <recommendedName>
        <fullName evidence="9">Dihydroorotase, mitochondrial</fullName>
        <ecNumber evidence="3">3.5.2.3</ecNumber>
    </recommendedName>
</protein>
<keyword evidence="7" id="KW-0665">Pyrimidine biosynthesis</keyword>
<evidence type="ECO:0000256" key="2">
    <source>
        <dbReference type="ARBA" id="ARBA00005631"/>
    </source>
</evidence>
<evidence type="ECO:0000256" key="7">
    <source>
        <dbReference type="ARBA" id="ARBA00022975"/>
    </source>
</evidence>
<dbReference type="AlphaFoldDB" id="A0A7S0X288"/>
<dbReference type="CDD" id="cd01294">
    <property type="entry name" value="DHOase"/>
    <property type="match status" value="1"/>
</dbReference>
<sequence length="422" mass="44769">MATAMCAALTPSTVLLRRALGGRRGMGAAATGSARTATVVVNVGSTGNGTGAVCRRGVRSIRAVSTAAAAAAAVAGAPQRLTITTPDDWHLHVRDATKLASVVPFTARMFARALIMPNLAPPVRTTEDAARYRDQILAAVPEGVSFEPQMTLYLTDNTSPEEIRKAAASGFVRGCKLYPAGATTNSDAGVTDVDKCLPALRAMAETGLVLEVHGEVTHGRVDIFDRERVFLQEVLAGLIAAVPELKVVMEHITTQEAVEFCRAQSSNVAATITPQHVLLNRNDMLIGGIRPHLYCLPILKRESHRAAVLEAATSGNPKFFLGTDSAPHPRGAKESACGCAGVFSAHAALPFYAMAFEKEGKLDQLEAFASFHGADFYGVPRNQGTVTLERSPWTVPSEYAFGGDVVVPFFAGQEIPWNMAEA</sequence>
<dbReference type="GO" id="GO:0046872">
    <property type="term" value="F:metal ion binding"/>
    <property type="evidence" value="ECO:0007669"/>
    <property type="project" value="UniProtKB-KW"/>
</dbReference>
<dbReference type="PROSITE" id="PS00483">
    <property type="entry name" value="DIHYDROOROTASE_2"/>
    <property type="match status" value="1"/>
</dbReference>
<dbReference type="EMBL" id="HBFC01000638">
    <property type="protein sequence ID" value="CAD8697640.1"/>
    <property type="molecule type" value="Transcribed_RNA"/>
</dbReference>
<evidence type="ECO:0000313" key="11">
    <source>
        <dbReference type="EMBL" id="CAD8697640.1"/>
    </source>
</evidence>
<dbReference type="SUPFAM" id="SSF51556">
    <property type="entry name" value="Metallo-dependent hydrolases"/>
    <property type="match status" value="1"/>
</dbReference>
<dbReference type="GO" id="GO:0006207">
    <property type="term" value="P:'de novo' pyrimidine nucleobase biosynthetic process"/>
    <property type="evidence" value="ECO:0007669"/>
    <property type="project" value="TreeGrafter"/>
</dbReference>
<dbReference type="EC" id="3.5.2.3" evidence="3"/>
<comment type="similarity">
    <text evidence="2">Belongs to the metallo-dependent hydrolases superfamily. DHOase family. Class II DHOase subfamily.</text>
</comment>
<dbReference type="InterPro" id="IPR006680">
    <property type="entry name" value="Amidohydro-rel"/>
</dbReference>
<evidence type="ECO:0000256" key="3">
    <source>
        <dbReference type="ARBA" id="ARBA00012860"/>
    </source>
</evidence>
<dbReference type="UniPathway" id="UPA00070">
    <property type="reaction ID" value="UER00117"/>
</dbReference>
<accession>A0A7S0X288</accession>
<name>A0A7S0X288_9CHLO</name>
<dbReference type="GO" id="GO:0004151">
    <property type="term" value="F:dihydroorotase activity"/>
    <property type="evidence" value="ECO:0007669"/>
    <property type="project" value="UniProtKB-EC"/>
</dbReference>
<keyword evidence="6" id="KW-0862">Zinc</keyword>
<feature type="domain" description="Amidohydrolase-related" evidence="10">
    <location>
        <begin position="88"/>
        <end position="395"/>
    </location>
</feature>
<comment type="catalytic activity">
    <reaction evidence="8">
        <text>(S)-dihydroorotate + H2O = N-carbamoyl-L-aspartate + H(+)</text>
        <dbReference type="Rhea" id="RHEA:24296"/>
        <dbReference type="ChEBI" id="CHEBI:15377"/>
        <dbReference type="ChEBI" id="CHEBI:15378"/>
        <dbReference type="ChEBI" id="CHEBI:30864"/>
        <dbReference type="ChEBI" id="CHEBI:32814"/>
        <dbReference type="EC" id="3.5.2.3"/>
    </reaction>
</comment>
<keyword evidence="4" id="KW-0479">Metal-binding</keyword>
<dbReference type="GO" id="GO:0044205">
    <property type="term" value="P:'de novo' UMP biosynthetic process"/>
    <property type="evidence" value="ECO:0007669"/>
    <property type="project" value="UniProtKB-UniPathway"/>
</dbReference>
<dbReference type="HAMAP" id="MF_00219">
    <property type="entry name" value="PyrC_classII"/>
    <property type="match status" value="1"/>
</dbReference>
<evidence type="ECO:0000259" key="10">
    <source>
        <dbReference type="Pfam" id="PF01979"/>
    </source>
</evidence>
<dbReference type="InterPro" id="IPR032466">
    <property type="entry name" value="Metal_Hydrolase"/>
</dbReference>
<proteinExistence type="inferred from homology"/>
<evidence type="ECO:0000256" key="1">
    <source>
        <dbReference type="ARBA" id="ARBA00004880"/>
    </source>
</evidence>
<evidence type="ECO:0000256" key="5">
    <source>
        <dbReference type="ARBA" id="ARBA00022801"/>
    </source>
</evidence>
<dbReference type="PANTHER" id="PTHR43137:SF1">
    <property type="entry name" value="DIHYDROOROTASE"/>
    <property type="match status" value="1"/>
</dbReference>
<dbReference type="InterPro" id="IPR002195">
    <property type="entry name" value="Dihydroorotase_CS"/>
</dbReference>
<evidence type="ECO:0000256" key="6">
    <source>
        <dbReference type="ARBA" id="ARBA00022833"/>
    </source>
</evidence>
<dbReference type="Pfam" id="PF01979">
    <property type="entry name" value="Amidohydro_1"/>
    <property type="match status" value="1"/>
</dbReference>
<dbReference type="GO" id="GO:0009507">
    <property type="term" value="C:chloroplast"/>
    <property type="evidence" value="ECO:0007669"/>
    <property type="project" value="TreeGrafter"/>
</dbReference>
<evidence type="ECO:0000256" key="8">
    <source>
        <dbReference type="ARBA" id="ARBA00048492"/>
    </source>
</evidence>
<dbReference type="NCBIfam" id="TIGR00856">
    <property type="entry name" value="pyrC_dimer"/>
    <property type="match status" value="1"/>
</dbReference>
<gene>
    <name evidence="11" type="ORF">MANT1106_LOCUS319</name>
</gene>
<evidence type="ECO:0000256" key="9">
    <source>
        <dbReference type="ARBA" id="ARBA00069884"/>
    </source>
</evidence>
<organism evidence="11">
    <name type="scientific">Mantoniella antarctica</name>
    <dbReference type="NCBI Taxonomy" id="81844"/>
    <lineage>
        <taxon>Eukaryota</taxon>
        <taxon>Viridiplantae</taxon>
        <taxon>Chlorophyta</taxon>
        <taxon>Mamiellophyceae</taxon>
        <taxon>Mamiellales</taxon>
        <taxon>Mamiellaceae</taxon>
        <taxon>Mantoniella</taxon>
    </lineage>
</organism>
<evidence type="ECO:0000256" key="4">
    <source>
        <dbReference type="ARBA" id="ARBA00022723"/>
    </source>
</evidence>
<dbReference type="FunFam" id="3.20.20.140:FF:000006">
    <property type="entry name" value="Dihydroorotase"/>
    <property type="match status" value="1"/>
</dbReference>
<reference evidence="11" key="1">
    <citation type="submission" date="2021-01" db="EMBL/GenBank/DDBJ databases">
        <authorList>
            <person name="Corre E."/>
            <person name="Pelletier E."/>
            <person name="Niang G."/>
            <person name="Scheremetjew M."/>
            <person name="Finn R."/>
            <person name="Kale V."/>
            <person name="Holt S."/>
            <person name="Cochrane G."/>
            <person name="Meng A."/>
            <person name="Brown T."/>
            <person name="Cohen L."/>
        </authorList>
    </citation>
    <scope>NUCLEOTIDE SEQUENCE</scope>
    <source>
        <strain evidence="11">SL-175</strain>
    </source>
</reference>
<comment type="pathway">
    <text evidence="1">Pyrimidine metabolism; UMP biosynthesis via de novo pathway; (S)-dihydroorotate from bicarbonate: step 3/3.</text>
</comment>